<dbReference type="GO" id="GO:0070566">
    <property type="term" value="F:adenylyltransferase activity"/>
    <property type="evidence" value="ECO:0007669"/>
    <property type="project" value="InterPro"/>
</dbReference>
<dbReference type="SMART" id="SM00450">
    <property type="entry name" value="RHOD"/>
    <property type="match status" value="1"/>
</dbReference>
<keyword evidence="15" id="KW-1185">Reference proteome</keyword>
<feature type="binding site" evidence="12">
    <location>
        <begin position="181"/>
        <end position="182"/>
    </location>
    <ligand>
        <name>ATP</name>
        <dbReference type="ChEBI" id="CHEBI:30616"/>
    </ligand>
</feature>
<evidence type="ECO:0000259" key="13">
    <source>
        <dbReference type="PROSITE" id="PS50206"/>
    </source>
</evidence>
<dbReference type="Pfam" id="PF00581">
    <property type="entry name" value="Rhodanese"/>
    <property type="match status" value="1"/>
</dbReference>
<comment type="subcellular location">
    <subcellularLocation>
        <location evidence="1">Cytoplasm</location>
        <location evidence="1">Cytosol</location>
    </subcellularLocation>
</comment>
<keyword evidence="8 12" id="KW-0862">Zinc</keyword>
<keyword evidence="7" id="KW-0833">Ubl conjugation pathway</keyword>
<evidence type="ECO:0000256" key="7">
    <source>
        <dbReference type="ARBA" id="ARBA00022786"/>
    </source>
</evidence>
<evidence type="ECO:0000313" key="14">
    <source>
        <dbReference type="EMBL" id="RKP37441.1"/>
    </source>
</evidence>
<evidence type="ECO:0000256" key="12">
    <source>
        <dbReference type="HAMAP-Rule" id="MF_03049"/>
    </source>
</evidence>
<keyword evidence="9 12" id="KW-0067">ATP-binding</keyword>
<feature type="binding site" evidence="12">
    <location>
        <position position="92"/>
    </location>
    <ligand>
        <name>ATP</name>
        <dbReference type="ChEBI" id="CHEBI:30616"/>
    </ligand>
</feature>
<dbReference type="PANTHER" id="PTHR10953:SF102">
    <property type="entry name" value="ADENYLYLTRANSFERASE AND SULFURTRANSFERASE MOCS3"/>
    <property type="match status" value="1"/>
</dbReference>
<dbReference type="GO" id="GO:0004792">
    <property type="term" value="F:thiosulfate-cyanide sulfurtransferase activity"/>
    <property type="evidence" value="ECO:0007669"/>
    <property type="project" value="TreeGrafter"/>
</dbReference>
<evidence type="ECO:0000256" key="1">
    <source>
        <dbReference type="ARBA" id="ARBA00004514"/>
    </source>
</evidence>
<feature type="active site" description="Cysteine persulfide intermediate; for sulfurtransferase activity" evidence="12">
    <location>
        <position position="402"/>
    </location>
</feature>
<sequence>MSAQSDVERLAAENAALQTRIQALTKENSRLKAPQTSPPLPDPSPLTAFTQVESLNNPEIARYSRQLLLPEVGVQGQLSLRNASVLVVGAGGLGSPCILYLAAMGVGKIGVIDHDTVEISNLQRQVIHSESRAGLSKARSARLAVHELNSDCHCIAYDLVFDYTVALSVAAEYDVVVDATDNVPTRYLVNDTCVLLGKPLVSASALKLDGQLTVYNYAGGPCYRCLFPVPPPPETVTNCSDGGVLGVVPGILGTLQALEVVKILTGVKAKEAPTLLLFSAFSSPTFRSIKIRGKQAHCAVCGTQPTITELQDYVAFCGSQPTDGPVHLNLLPAGDRITCADYHTLRQTGQPHLLVDVREPVQYDICRLPGSLHVPWRDFAQRVPDILAAREAVSHQPIYIICRLGNDSQEAVLHLRERGVVDAKDIVGGLLEWHQSVDPTFPAY</sequence>
<dbReference type="AlphaFoldDB" id="A0A4P9ZWU1"/>
<feature type="domain" description="Rhodanese" evidence="13">
    <location>
        <begin position="348"/>
        <end position="442"/>
    </location>
</feature>
<feature type="binding site" evidence="12">
    <location>
        <position position="222"/>
    </location>
    <ligand>
        <name>Zn(2+)</name>
        <dbReference type="ChEBI" id="CHEBI:29105"/>
    </ligand>
</feature>
<dbReference type="SUPFAM" id="SSF69572">
    <property type="entry name" value="Activating enzymes of the ubiquitin-like proteins"/>
    <property type="match status" value="1"/>
</dbReference>
<evidence type="ECO:0000256" key="3">
    <source>
        <dbReference type="ARBA" id="ARBA00022679"/>
    </source>
</evidence>
<dbReference type="GO" id="GO:0005829">
    <property type="term" value="C:cytosol"/>
    <property type="evidence" value="ECO:0007669"/>
    <property type="project" value="UniProtKB-SubCell"/>
</dbReference>
<feature type="active site" description="Glycyl thioester intermediate; for adenylyltransferase activity" evidence="12">
    <location>
        <position position="239"/>
    </location>
</feature>
<feature type="binding site" evidence="12">
    <location>
        <position position="225"/>
    </location>
    <ligand>
        <name>Zn(2+)</name>
        <dbReference type="ChEBI" id="CHEBI:29105"/>
    </ligand>
</feature>
<dbReference type="GO" id="GO:0005524">
    <property type="term" value="F:ATP binding"/>
    <property type="evidence" value="ECO:0007669"/>
    <property type="project" value="UniProtKB-KW"/>
</dbReference>
<comment type="pathway">
    <text evidence="12">tRNA modification; 5-methoxycarbonylmethyl-2-thiouridine-tRNA biosynthesis.</text>
</comment>
<dbReference type="OrthoDB" id="10261062at2759"/>
<reference evidence="15" key="1">
    <citation type="journal article" date="2018" name="Nat. Microbiol.">
        <title>Leveraging single-cell genomics to expand the fungal tree of life.</title>
        <authorList>
            <person name="Ahrendt S.R."/>
            <person name="Quandt C.A."/>
            <person name="Ciobanu D."/>
            <person name="Clum A."/>
            <person name="Salamov A."/>
            <person name="Andreopoulos B."/>
            <person name="Cheng J.F."/>
            <person name="Woyke T."/>
            <person name="Pelin A."/>
            <person name="Henrissat B."/>
            <person name="Reynolds N.K."/>
            <person name="Benny G.L."/>
            <person name="Smith M.E."/>
            <person name="James T.Y."/>
            <person name="Grigoriev I.V."/>
        </authorList>
    </citation>
    <scope>NUCLEOTIDE SEQUENCE [LARGE SCALE GENOMIC DNA]</scope>
    <source>
        <strain evidence="15">RSA 468</strain>
    </source>
</reference>
<dbReference type="FunFam" id="3.40.250.10:FF:000014">
    <property type="entry name" value="Adenylyltransferase and sulfurtransferase MOCS3"/>
    <property type="match status" value="1"/>
</dbReference>
<keyword evidence="3 12" id="KW-0808">Transferase</keyword>
<accession>A0A4P9ZWU1</accession>
<evidence type="ECO:0000256" key="6">
    <source>
        <dbReference type="ARBA" id="ARBA00022741"/>
    </source>
</evidence>
<dbReference type="InterPro" id="IPR035985">
    <property type="entry name" value="Ubiquitin-activating_enz"/>
</dbReference>
<keyword evidence="6 12" id="KW-0547">Nucleotide-binding</keyword>
<evidence type="ECO:0000256" key="10">
    <source>
        <dbReference type="ARBA" id="ARBA00023268"/>
    </source>
</evidence>
<comment type="cofactor">
    <cofactor evidence="12">
        <name>Zn(2+)</name>
        <dbReference type="ChEBI" id="CHEBI:29105"/>
    </cofactor>
    <text evidence="12">Binds 1 zinc ion per subunit.</text>
</comment>
<dbReference type="PROSITE" id="PS50206">
    <property type="entry name" value="RHODANESE_3"/>
    <property type="match status" value="1"/>
</dbReference>
<dbReference type="FunFam" id="3.40.50.720:FF:000033">
    <property type="entry name" value="Adenylyltransferase and sulfurtransferase MOCS3"/>
    <property type="match status" value="1"/>
</dbReference>
<dbReference type="Proteomes" id="UP000268162">
    <property type="component" value="Unassembled WGS sequence"/>
</dbReference>
<comment type="similarity">
    <text evidence="12">In the N-terminal section; belongs to the HesA/MoeB/ThiF family. UBA4 subfamily.</text>
</comment>
<dbReference type="CDD" id="cd00757">
    <property type="entry name" value="ThiF_MoeB_HesA_family"/>
    <property type="match status" value="1"/>
</dbReference>
<dbReference type="InterPro" id="IPR045886">
    <property type="entry name" value="ThiF/MoeB/HesA"/>
</dbReference>
<dbReference type="PANTHER" id="PTHR10953">
    <property type="entry name" value="UBIQUITIN-ACTIVATING ENZYME E1"/>
    <property type="match status" value="1"/>
</dbReference>
<evidence type="ECO:0000256" key="9">
    <source>
        <dbReference type="ARBA" id="ARBA00022840"/>
    </source>
</evidence>
<feature type="binding site" evidence="12">
    <location>
        <begin position="120"/>
        <end position="124"/>
    </location>
    <ligand>
        <name>ATP</name>
        <dbReference type="ChEBI" id="CHEBI:30616"/>
    </ligand>
</feature>
<proteinExistence type="inferred from homology"/>
<dbReference type="UniPathway" id="UPA00988"/>
<evidence type="ECO:0000256" key="4">
    <source>
        <dbReference type="ARBA" id="ARBA00022694"/>
    </source>
</evidence>
<dbReference type="GO" id="GO:0046872">
    <property type="term" value="F:metal ion binding"/>
    <property type="evidence" value="ECO:0007669"/>
    <property type="project" value="UniProtKB-KW"/>
</dbReference>
<dbReference type="GO" id="GO:0002143">
    <property type="term" value="P:tRNA wobble position uridine thiolation"/>
    <property type="evidence" value="ECO:0007669"/>
    <property type="project" value="InterPro"/>
</dbReference>
<dbReference type="InterPro" id="IPR000594">
    <property type="entry name" value="ThiF_NAD_FAD-bd"/>
</dbReference>
<keyword evidence="4 12" id="KW-0819">tRNA processing</keyword>
<feature type="binding site" evidence="12">
    <location>
        <position position="137"/>
    </location>
    <ligand>
        <name>ATP</name>
        <dbReference type="ChEBI" id="CHEBI:30616"/>
    </ligand>
</feature>
<keyword evidence="10 12" id="KW-0511">Multifunctional enzyme</keyword>
<evidence type="ECO:0000256" key="8">
    <source>
        <dbReference type="ARBA" id="ARBA00022833"/>
    </source>
</evidence>
<feature type="binding site" evidence="12">
    <location>
        <position position="113"/>
    </location>
    <ligand>
        <name>ATP</name>
        <dbReference type="ChEBI" id="CHEBI:30616"/>
    </ligand>
</feature>
<keyword evidence="5 12" id="KW-0479">Metal-binding</keyword>
<dbReference type="EMBL" id="ML002495">
    <property type="protein sequence ID" value="RKP37441.1"/>
    <property type="molecule type" value="Genomic_DNA"/>
</dbReference>
<dbReference type="InterPro" id="IPR036873">
    <property type="entry name" value="Rhodanese-like_dom_sf"/>
</dbReference>
<dbReference type="GO" id="GO:0042292">
    <property type="term" value="F:URM1 activating enzyme activity"/>
    <property type="evidence" value="ECO:0007669"/>
    <property type="project" value="TreeGrafter"/>
</dbReference>
<protein>
    <recommendedName>
        <fullName evidence="11">Needs CLA4 to survive protein 3</fullName>
    </recommendedName>
</protein>
<organism evidence="14 15">
    <name type="scientific">Dimargaris cristalligena</name>
    <dbReference type="NCBI Taxonomy" id="215637"/>
    <lineage>
        <taxon>Eukaryota</taxon>
        <taxon>Fungi</taxon>
        <taxon>Fungi incertae sedis</taxon>
        <taxon>Zoopagomycota</taxon>
        <taxon>Kickxellomycotina</taxon>
        <taxon>Dimargaritomycetes</taxon>
        <taxon>Dimargaritales</taxon>
        <taxon>Dimargaritaceae</taxon>
        <taxon>Dimargaris</taxon>
    </lineage>
</organism>
<dbReference type="InterPro" id="IPR001763">
    <property type="entry name" value="Rhodanese-like_dom"/>
</dbReference>
<evidence type="ECO:0000256" key="11">
    <source>
        <dbReference type="ARBA" id="ARBA00075323"/>
    </source>
</evidence>
<feature type="binding site" evidence="12">
    <location>
        <position position="298"/>
    </location>
    <ligand>
        <name>Zn(2+)</name>
        <dbReference type="ChEBI" id="CHEBI:29105"/>
    </ligand>
</feature>
<keyword evidence="2 12" id="KW-0963">Cytoplasm</keyword>
<dbReference type="GO" id="GO:0032447">
    <property type="term" value="P:protein urmylation"/>
    <property type="evidence" value="ECO:0007669"/>
    <property type="project" value="TreeGrafter"/>
</dbReference>
<name>A0A4P9ZWU1_9FUNG</name>
<dbReference type="Gene3D" id="3.40.250.10">
    <property type="entry name" value="Rhodanese-like domain"/>
    <property type="match status" value="1"/>
</dbReference>
<feature type="binding site" evidence="12">
    <location>
        <position position="301"/>
    </location>
    <ligand>
        <name>Zn(2+)</name>
        <dbReference type="ChEBI" id="CHEBI:29105"/>
    </ligand>
</feature>
<dbReference type="STRING" id="215637.A0A4P9ZWU1"/>
<gene>
    <name evidence="12" type="primary">UBA4</name>
    <name evidence="14" type="ORF">BJ085DRAFT_22331</name>
</gene>
<dbReference type="Gene3D" id="3.40.50.720">
    <property type="entry name" value="NAD(P)-binding Rossmann-like Domain"/>
    <property type="match status" value="1"/>
</dbReference>
<evidence type="ECO:0000256" key="5">
    <source>
        <dbReference type="ARBA" id="ARBA00022723"/>
    </source>
</evidence>
<dbReference type="InterPro" id="IPR028885">
    <property type="entry name" value="MOCS3/Uba4"/>
</dbReference>
<dbReference type="Pfam" id="PF00899">
    <property type="entry name" value="ThiF"/>
    <property type="match status" value="1"/>
</dbReference>
<evidence type="ECO:0000313" key="15">
    <source>
        <dbReference type="Proteomes" id="UP000268162"/>
    </source>
</evidence>
<dbReference type="HAMAP" id="MF_03049">
    <property type="entry name" value="MOCS3_Uba4"/>
    <property type="match status" value="1"/>
</dbReference>
<evidence type="ECO:0000256" key="2">
    <source>
        <dbReference type="ARBA" id="ARBA00022490"/>
    </source>
</evidence>